<reference evidence="1 2" key="1">
    <citation type="submission" date="2019-03" db="EMBL/GenBank/DDBJ databases">
        <title>First draft genome of Liparis tanakae, snailfish: a comprehensive survey of snailfish specific genes.</title>
        <authorList>
            <person name="Kim W."/>
            <person name="Song I."/>
            <person name="Jeong J.-H."/>
            <person name="Kim D."/>
            <person name="Kim S."/>
            <person name="Ryu S."/>
            <person name="Song J.Y."/>
            <person name="Lee S.K."/>
        </authorList>
    </citation>
    <scope>NUCLEOTIDE SEQUENCE [LARGE SCALE GENOMIC DNA]</scope>
    <source>
        <tissue evidence="1">Muscle</tissue>
    </source>
</reference>
<comment type="caution">
    <text evidence="1">The sequence shown here is derived from an EMBL/GenBank/DDBJ whole genome shotgun (WGS) entry which is preliminary data.</text>
</comment>
<proteinExistence type="predicted"/>
<name>A0A4Z2I4N6_9TELE</name>
<organism evidence="1 2">
    <name type="scientific">Liparis tanakae</name>
    <name type="common">Tanaka's snailfish</name>
    <dbReference type="NCBI Taxonomy" id="230148"/>
    <lineage>
        <taxon>Eukaryota</taxon>
        <taxon>Metazoa</taxon>
        <taxon>Chordata</taxon>
        <taxon>Craniata</taxon>
        <taxon>Vertebrata</taxon>
        <taxon>Euteleostomi</taxon>
        <taxon>Actinopterygii</taxon>
        <taxon>Neopterygii</taxon>
        <taxon>Teleostei</taxon>
        <taxon>Neoteleostei</taxon>
        <taxon>Acanthomorphata</taxon>
        <taxon>Eupercaria</taxon>
        <taxon>Perciformes</taxon>
        <taxon>Cottioidei</taxon>
        <taxon>Cottales</taxon>
        <taxon>Liparidae</taxon>
        <taxon>Liparis</taxon>
    </lineage>
</organism>
<protein>
    <submittedName>
        <fullName evidence="1">Uncharacterized protein</fullName>
    </submittedName>
</protein>
<evidence type="ECO:0000313" key="1">
    <source>
        <dbReference type="EMBL" id="TNN72264.1"/>
    </source>
</evidence>
<dbReference type="Proteomes" id="UP000314294">
    <property type="component" value="Unassembled WGS sequence"/>
</dbReference>
<accession>A0A4Z2I4N6</accession>
<evidence type="ECO:0000313" key="2">
    <source>
        <dbReference type="Proteomes" id="UP000314294"/>
    </source>
</evidence>
<keyword evidence="2" id="KW-1185">Reference proteome</keyword>
<dbReference type="AlphaFoldDB" id="A0A4Z2I4N6"/>
<sequence>MTYDKDNKKKRKETLHNMQGSHIVPLAFRGLKSKRVMGRVAACVGVHTLTLNTLKPSALCVSLLLKLRLHHEDMIPGSQIFPTISSNTDF</sequence>
<dbReference type="EMBL" id="SRLO01000140">
    <property type="protein sequence ID" value="TNN72264.1"/>
    <property type="molecule type" value="Genomic_DNA"/>
</dbReference>
<gene>
    <name evidence="1" type="ORF">EYF80_017548</name>
</gene>